<gene>
    <name evidence="1" type="ORF">KY290_025961</name>
</gene>
<dbReference type="Proteomes" id="UP000826656">
    <property type="component" value="Unassembled WGS sequence"/>
</dbReference>
<comment type="caution">
    <text evidence="1">The sequence shown here is derived from an EMBL/GenBank/DDBJ whole genome shotgun (WGS) entry which is preliminary data.</text>
</comment>
<accession>A0ABQ7UX36</accession>
<sequence length="198" mass="22539">MAPLDSGPVVFPTEITDPTYNGKQAVEGNIEKTSYATKVLTIATPATTNFKHPRELVIAKHATHNGVPTVIFKSKDYYGVMAEECKLTIVRRFLKPHFQIEKIRSVFKELFPIKGSAKIDVYDTINVFIDFTNEDDFYKAWFRSVIEIEGVLERIKANEAKEIERNAINLDDNGKQNTEELESSNIKEKNAENIKIIE</sequence>
<protein>
    <submittedName>
        <fullName evidence="1">Uncharacterized protein</fullName>
    </submittedName>
</protein>
<proteinExistence type="predicted"/>
<organism evidence="1 2">
    <name type="scientific">Solanum tuberosum</name>
    <name type="common">Potato</name>
    <dbReference type="NCBI Taxonomy" id="4113"/>
    <lineage>
        <taxon>Eukaryota</taxon>
        <taxon>Viridiplantae</taxon>
        <taxon>Streptophyta</taxon>
        <taxon>Embryophyta</taxon>
        <taxon>Tracheophyta</taxon>
        <taxon>Spermatophyta</taxon>
        <taxon>Magnoliopsida</taxon>
        <taxon>eudicotyledons</taxon>
        <taxon>Gunneridae</taxon>
        <taxon>Pentapetalae</taxon>
        <taxon>asterids</taxon>
        <taxon>lamiids</taxon>
        <taxon>Solanales</taxon>
        <taxon>Solanaceae</taxon>
        <taxon>Solanoideae</taxon>
        <taxon>Solaneae</taxon>
        <taxon>Solanum</taxon>
    </lineage>
</organism>
<reference evidence="1 2" key="1">
    <citation type="journal article" date="2021" name="bioRxiv">
        <title>Chromosome-scale and haplotype-resolved genome assembly of a tetraploid potato cultivar.</title>
        <authorList>
            <person name="Sun H."/>
            <person name="Jiao W.-B."/>
            <person name="Krause K."/>
            <person name="Campoy J.A."/>
            <person name="Goel M."/>
            <person name="Folz-Donahue K."/>
            <person name="Kukat C."/>
            <person name="Huettel B."/>
            <person name="Schneeberger K."/>
        </authorList>
    </citation>
    <scope>NUCLEOTIDE SEQUENCE [LARGE SCALE GENOMIC DNA]</scope>
    <source>
        <strain evidence="1">SolTubOtavaFocal</strain>
        <tissue evidence="1">Leaves</tissue>
    </source>
</reference>
<name>A0ABQ7UX36_SOLTU</name>
<keyword evidence="2" id="KW-1185">Reference proteome</keyword>
<evidence type="ECO:0000313" key="1">
    <source>
        <dbReference type="EMBL" id="KAH0755691.1"/>
    </source>
</evidence>
<evidence type="ECO:0000313" key="2">
    <source>
        <dbReference type="Proteomes" id="UP000826656"/>
    </source>
</evidence>
<dbReference type="EMBL" id="JAIVGD010000018">
    <property type="protein sequence ID" value="KAH0755691.1"/>
    <property type="molecule type" value="Genomic_DNA"/>
</dbReference>